<evidence type="ECO:0000313" key="6">
    <source>
        <dbReference type="EMBL" id="ALR70470.1"/>
    </source>
</evidence>
<dbReference type="EMBL" id="KR815470">
    <property type="protein sequence ID" value="ALR72200.1"/>
    <property type="molecule type" value="Genomic_DNA"/>
</dbReference>
<dbReference type="EMBL" id="DQ813662">
    <property type="protein sequence ID" value="AKJ32597.1"/>
    <property type="molecule type" value="Genomic_DNA"/>
</dbReference>
<evidence type="ECO:0000313" key="1">
    <source>
        <dbReference type="EMBL" id="AKJ32597.1"/>
    </source>
</evidence>
<dbReference type="EMBL" id="KR815465">
    <property type="protein sequence ID" value="ALR71415.1"/>
    <property type="molecule type" value="Genomic_DNA"/>
</dbReference>
<dbReference type="KEGG" id="vg:30144291"/>
<evidence type="ECO:0000313" key="13">
    <source>
        <dbReference type="EMBL" id="ALR71571.1"/>
    </source>
</evidence>
<dbReference type="EMBL" id="KR815469">
    <property type="protein sequence ID" value="ALR72041.1"/>
    <property type="molecule type" value="Genomic_DNA"/>
</dbReference>
<evidence type="ECO:0000313" key="5">
    <source>
        <dbReference type="EMBL" id="ALR70314.1"/>
    </source>
</evidence>
<dbReference type="Proteomes" id="UP000201478">
    <property type="component" value="Segment"/>
</dbReference>
<dbReference type="EMBL" id="KR815464">
    <property type="protein sequence ID" value="ALR71257.1"/>
    <property type="molecule type" value="Genomic_DNA"/>
</dbReference>
<dbReference type="GeneID" id="30144291"/>
<dbReference type="Proteomes" id="UP000201348">
    <property type="component" value="Segment"/>
</dbReference>
<dbReference type="EMBL" id="KR815458">
    <property type="protein sequence ID" value="ALR70314.1"/>
    <property type="molecule type" value="Genomic_DNA"/>
</dbReference>
<evidence type="ECO:0000313" key="19">
    <source>
        <dbReference type="Proteomes" id="UP000201348"/>
    </source>
</evidence>
<protein>
    <submittedName>
        <fullName evidence="9">Uncharacterized protein</fullName>
    </submittedName>
</protein>
<reference evidence="1 19" key="1">
    <citation type="journal article" date="2006" name="J. Gen. Virol.">
        <title>Genome of the most widely used viral biopesticide: Anticarsia gemmatalis multiple nucleopolyhedrovirus.</title>
        <authorList>
            <person name="Oliveira J.V."/>
            <person name="Wolff J.L."/>
            <person name="Garcia-Maruniak A."/>
            <person name="Ribeiro B.M."/>
            <person name="de Castro M.E."/>
            <person name="de Souza M.L."/>
            <person name="Moscardi F."/>
            <person name="Maruniak J.E."/>
            <person name="Zanotto P.M."/>
        </authorList>
    </citation>
    <scope>NUCLEOTIDE SEQUENCE [LARGE SCALE GENOMIC DNA]</scope>
    <source>
        <strain evidence="1">AgMNPV-2D</strain>
    </source>
</reference>
<evidence type="ECO:0000313" key="4">
    <source>
        <dbReference type="EMBL" id="ALR70157.1"/>
    </source>
</evidence>
<evidence type="ECO:0000313" key="3">
    <source>
        <dbReference type="EMBL" id="ALR70000.1"/>
    </source>
</evidence>
<evidence type="ECO:0000313" key="20">
    <source>
        <dbReference type="Proteomes" id="UP000201478"/>
    </source>
</evidence>
<dbReference type="EMBL" id="KR815462">
    <property type="protein sequence ID" value="ALR70942.1"/>
    <property type="molecule type" value="Genomic_DNA"/>
</dbReference>
<gene>
    <name evidence="9" type="ORF">AGNV_035</name>
</gene>
<dbReference type="EMBL" id="KR815459">
    <property type="protein sequence ID" value="ALR70470.1"/>
    <property type="molecule type" value="Genomic_DNA"/>
</dbReference>
<evidence type="ECO:0000313" key="11">
    <source>
        <dbReference type="EMBL" id="ALR71257.1"/>
    </source>
</evidence>
<evidence type="ECO:0000313" key="2">
    <source>
        <dbReference type="EMBL" id="ALR69842.1"/>
    </source>
</evidence>
<dbReference type="EMBL" id="KR815468">
    <property type="protein sequence ID" value="ALR71883.1"/>
    <property type="molecule type" value="Genomic_DNA"/>
</dbReference>
<evidence type="ECO:0000313" key="16">
    <source>
        <dbReference type="EMBL" id="ALR72041.1"/>
    </source>
</evidence>
<name>A0A0S3IZS0_9ABAC</name>
<proteinExistence type="predicted"/>
<reference evidence="1" key="2">
    <citation type="submission" date="2006-06" db="EMBL/GenBank/DDBJ databases">
        <authorList>
            <person name="Oliveira J.V.C."/>
            <person name="Wolff J.L.C."/>
            <person name="Garcia-Maruniak A."/>
            <person name="Ribeiro B.M."/>
            <person name="Castro M.E.B."/>
            <person name="Souza M.L."/>
            <person name="Moscardi F."/>
            <person name="Maruniak J.E."/>
            <person name="Zanotto P.M.A."/>
        </authorList>
    </citation>
    <scope>NUCLEOTIDE SEQUENCE</scope>
    <source>
        <strain evidence="1">AgMNPV-2D</strain>
    </source>
</reference>
<accession>A0A0G3C0E1</accession>
<dbReference type="EMBL" id="KR815455">
    <property type="protein sequence ID" value="ALR69842.1"/>
    <property type="molecule type" value="Genomic_DNA"/>
</dbReference>
<dbReference type="RefSeq" id="YP_009316052.1">
    <property type="nucleotide sequence ID" value="NC_031761.1"/>
</dbReference>
<sequence length="46" mass="5500">MMTRLRVQASPEINNFLQYNNLFYTTYIQMCKILFNTLTACTHHKS</sequence>
<evidence type="ECO:0000313" key="17">
    <source>
        <dbReference type="EMBL" id="ALR72200.1"/>
    </source>
</evidence>
<evidence type="ECO:0000313" key="7">
    <source>
        <dbReference type="EMBL" id="ALR70627.1"/>
    </source>
</evidence>
<keyword evidence="19" id="KW-1185">Reference proteome</keyword>
<dbReference type="EMBL" id="KR815461">
    <property type="protein sequence ID" value="ALR70784.1"/>
    <property type="molecule type" value="Genomic_DNA"/>
</dbReference>
<reference evidence="1" key="4">
    <citation type="submission" date="2015-05" db="EMBL/GenBank/DDBJ databases">
        <title>The genome evolution of wild-type isolates of Anticarsia gemmatalis multiple nucleopolyhedrovirus.</title>
        <authorList>
            <person name="Brito A.F."/>
            <person name="Braconi C.T."/>
            <person name="Weidmann M."/>
            <person name="Dilcher M."/>
            <person name="Alves J.M.P."/>
            <person name="Gruber A."/>
            <person name="Zanotto P.M.A."/>
        </authorList>
    </citation>
    <scope>NUCLEOTIDE SEQUENCE</scope>
    <source>
        <strain evidence="1">AgMNPV-2D</strain>
    </source>
</reference>
<evidence type="ECO:0000313" key="18">
    <source>
        <dbReference type="EMBL" id="ALR72356.1"/>
    </source>
</evidence>
<accession>A0A0S3IZS0</accession>
<evidence type="ECO:0000313" key="15">
    <source>
        <dbReference type="EMBL" id="ALR71883.1"/>
    </source>
</evidence>
<dbReference type="EMBL" id="KR815466">
    <property type="protein sequence ID" value="ALR71571.1"/>
    <property type="molecule type" value="Genomic_DNA"/>
</dbReference>
<evidence type="ECO:0000313" key="8">
    <source>
        <dbReference type="EMBL" id="ALR70784.1"/>
    </source>
</evidence>
<dbReference type="EMBL" id="KR815467">
    <property type="protein sequence ID" value="ALR71727.1"/>
    <property type="molecule type" value="Genomic_DNA"/>
</dbReference>
<dbReference type="EMBL" id="KR815471">
    <property type="protein sequence ID" value="ALR72356.1"/>
    <property type="molecule type" value="Genomic_DNA"/>
</dbReference>
<evidence type="ECO:0000313" key="12">
    <source>
        <dbReference type="EMBL" id="ALR71415.1"/>
    </source>
</evidence>
<dbReference type="EMBL" id="KR815457">
    <property type="protein sequence ID" value="ALR70157.1"/>
    <property type="molecule type" value="Genomic_DNA"/>
</dbReference>
<evidence type="ECO:0000313" key="14">
    <source>
        <dbReference type="EMBL" id="ALR71727.1"/>
    </source>
</evidence>
<dbReference type="EMBL" id="KR815463">
    <property type="protein sequence ID" value="ALR71099.1"/>
    <property type="molecule type" value="Genomic_DNA"/>
</dbReference>
<evidence type="ECO:0000313" key="9">
    <source>
        <dbReference type="EMBL" id="ALR70942.1"/>
    </source>
</evidence>
<dbReference type="EMBL" id="KR815456">
    <property type="protein sequence ID" value="ALR70000.1"/>
    <property type="molecule type" value="Genomic_DNA"/>
</dbReference>
<evidence type="ECO:0000313" key="10">
    <source>
        <dbReference type="EMBL" id="ALR71099.1"/>
    </source>
</evidence>
<reference evidence="9 20" key="3">
    <citation type="journal article" date="2015" name="Genome Biol. Evol.">
        <title>The Pangenome of the Anticarsia gemmatalis Multiple Nucleopolyhedrovirus (AgMNPV).</title>
        <authorList>
            <person name="Brito A.F."/>
            <person name="Braconi C.T."/>
            <person name="Weidmann M."/>
            <person name="Dilcher M."/>
            <person name="Alves J.M."/>
            <person name="Gruber A."/>
            <person name="Zanotto P.M."/>
        </authorList>
    </citation>
    <scope>NUCLEOTIDE SEQUENCE</scope>
    <source>
        <strain evidence="2">AgMNPV-26</strain>
        <strain evidence="3">AgMNPV-27</strain>
        <strain evidence="4">AgMNPV-28</strain>
        <strain evidence="5">AgMNPV-29</strain>
        <strain evidence="6">AgMNPV-30</strain>
        <strain evidence="7">AgMNPV-31</strain>
        <strain evidence="8">AgMNPV-32</strain>
        <strain evidence="9">AgMNPV-33</strain>
        <strain evidence="10">AgMNPV-34</strain>
        <strain evidence="11">AgMNPV-35</strain>
        <strain evidence="12">AgMNPV-36</strain>
        <strain evidence="13">AgMNPV-37</strain>
        <strain evidence="14">AgMNPV-38</strain>
        <strain evidence="15">AgMNPV-39</strain>
        <strain evidence="16">AgMNPV-40</strain>
        <strain evidence="17">AgMNPV-42</strain>
        <strain evidence="18">AgMNPV-43</strain>
    </source>
</reference>
<dbReference type="EMBL" id="KR815460">
    <property type="protein sequence ID" value="ALR70627.1"/>
    <property type="molecule type" value="Genomic_DNA"/>
</dbReference>
<organism evidence="9">
    <name type="scientific">Anticarsia gemmatalis multiple nucleopolyhedrovirus</name>
    <dbReference type="NCBI Taxonomy" id="268591"/>
    <lineage>
        <taxon>Viruses</taxon>
        <taxon>Viruses incertae sedis</taxon>
        <taxon>Naldaviricetes</taxon>
        <taxon>Lefavirales</taxon>
        <taxon>Baculoviridae</taxon>
        <taxon>Alphabaculovirus</taxon>
        <taxon>Alphabaculovirus angemmatalis</taxon>
    </lineage>
</organism>